<accession>A0A8C2SWP5</accession>
<reference evidence="1" key="2">
    <citation type="submission" date="2025-08" db="UniProtKB">
        <authorList>
            <consortium name="Ensembl"/>
        </authorList>
    </citation>
    <scope>IDENTIFICATION</scope>
</reference>
<keyword evidence="2" id="KW-1185">Reference proteome</keyword>
<protein>
    <submittedName>
        <fullName evidence="1">Uncharacterized protein</fullName>
    </submittedName>
</protein>
<dbReference type="Proteomes" id="UP000694412">
    <property type="component" value="Chromosome 1"/>
</dbReference>
<dbReference type="AlphaFoldDB" id="A0A8C2SWP5"/>
<sequence length="99" mass="11849">KNEGGENNANDRWMLQHRRFVLDCKKKESHVLFMGNPMVQLLQQYEICGMLFLITSFSPQPLNLQECIWKICQRHLRLSRILKTDQSIYIFVPLLWKVE</sequence>
<reference evidence="1" key="1">
    <citation type="submission" date="2015-11" db="EMBL/GenBank/DDBJ databases">
        <authorList>
            <consortium name="International Coturnix japonica Genome Analysis Consortium"/>
            <person name="Warren W."/>
            <person name="Burt D.W."/>
            <person name="Antin P.B."/>
            <person name="Lanford R."/>
            <person name="Gros J."/>
            <person name="Wilson R.K."/>
        </authorList>
    </citation>
    <scope>NUCLEOTIDE SEQUENCE [LARGE SCALE GENOMIC DNA]</scope>
</reference>
<dbReference type="Ensembl" id="ENSCJPT00005006904.1">
    <property type="protein sequence ID" value="ENSCJPP00005004027.1"/>
    <property type="gene ID" value="ENSCJPG00005004093.1"/>
</dbReference>
<evidence type="ECO:0000313" key="2">
    <source>
        <dbReference type="Proteomes" id="UP000694412"/>
    </source>
</evidence>
<reference evidence="1" key="3">
    <citation type="submission" date="2025-09" db="UniProtKB">
        <authorList>
            <consortium name="Ensembl"/>
        </authorList>
    </citation>
    <scope>IDENTIFICATION</scope>
</reference>
<name>A0A8C2SWP5_COTJA</name>
<organism evidence="1 2">
    <name type="scientific">Coturnix japonica</name>
    <name type="common">Japanese quail</name>
    <name type="synonym">Coturnix coturnix japonica</name>
    <dbReference type="NCBI Taxonomy" id="93934"/>
    <lineage>
        <taxon>Eukaryota</taxon>
        <taxon>Metazoa</taxon>
        <taxon>Chordata</taxon>
        <taxon>Craniata</taxon>
        <taxon>Vertebrata</taxon>
        <taxon>Euteleostomi</taxon>
        <taxon>Archelosauria</taxon>
        <taxon>Archosauria</taxon>
        <taxon>Dinosauria</taxon>
        <taxon>Saurischia</taxon>
        <taxon>Theropoda</taxon>
        <taxon>Coelurosauria</taxon>
        <taxon>Aves</taxon>
        <taxon>Neognathae</taxon>
        <taxon>Galloanserae</taxon>
        <taxon>Galliformes</taxon>
        <taxon>Phasianidae</taxon>
        <taxon>Perdicinae</taxon>
        <taxon>Coturnix</taxon>
    </lineage>
</organism>
<proteinExistence type="predicted"/>
<evidence type="ECO:0000313" key="1">
    <source>
        <dbReference type="Ensembl" id="ENSCJPP00005004027.1"/>
    </source>
</evidence>